<dbReference type="EMBL" id="JACOFX010000024">
    <property type="protein sequence ID" value="MBC3911105.1"/>
    <property type="molecule type" value="Genomic_DNA"/>
</dbReference>
<proteinExistence type="predicted"/>
<accession>A0ABR6ZHA3</accession>
<dbReference type="RefSeq" id="WP_186956818.1">
    <property type="nucleotide sequence ID" value="NZ_JACOFX010000024.1"/>
</dbReference>
<organism evidence="2 3">
    <name type="scientific">Undibacterium umbellatum</name>
    <dbReference type="NCBI Taxonomy" id="2762300"/>
    <lineage>
        <taxon>Bacteria</taxon>
        <taxon>Pseudomonadati</taxon>
        <taxon>Pseudomonadota</taxon>
        <taxon>Betaproteobacteria</taxon>
        <taxon>Burkholderiales</taxon>
        <taxon>Oxalobacteraceae</taxon>
        <taxon>Undibacterium</taxon>
    </lineage>
</organism>
<evidence type="ECO:0000313" key="3">
    <source>
        <dbReference type="Proteomes" id="UP000646911"/>
    </source>
</evidence>
<keyword evidence="3" id="KW-1185">Reference proteome</keyword>
<evidence type="ECO:0000313" key="2">
    <source>
        <dbReference type="EMBL" id="MBC3911105.1"/>
    </source>
</evidence>
<name>A0ABR6ZHA3_9BURK</name>
<keyword evidence="1" id="KW-1133">Transmembrane helix</keyword>
<keyword evidence="1" id="KW-0812">Transmembrane</keyword>
<evidence type="ECO:0000256" key="1">
    <source>
        <dbReference type="SAM" id="Phobius"/>
    </source>
</evidence>
<feature type="transmembrane region" description="Helical" evidence="1">
    <location>
        <begin position="128"/>
        <end position="149"/>
    </location>
</feature>
<reference evidence="2 3" key="1">
    <citation type="submission" date="2020-08" db="EMBL/GenBank/DDBJ databases">
        <title>Novel species isolated from subtropical streams in China.</title>
        <authorList>
            <person name="Lu H."/>
        </authorList>
    </citation>
    <scope>NUCLEOTIDE SEQUENCE [LARGE SCALE GENOMIC DNA]</scope>
    <source>
        <strain evidence="2 3">NL8W</strain>
    </source>
</reference>
<gene>
    <name evidence="2" type="ORF">H8L47_26380</name>
</gene>
<protein>
    <submittedName>
        <fullName evidence="2">Uncharacterized protein</fullName>
    </submittedName>
</protein>
<dbReference type="Proteomes" id="UP000646911">
    <property type="component" value="Unassembled WGS sequence"/>
</dbReference>
<comment type="caution">
    <text evidence="2">The sequence shown here is derived from an EMBL/GenBank/DDBJ whole genome shotgun (WGS) entry which is preliminary data.</text>
</comment>
<sequence>MSASKIEMEALATEIFELTGQKVEFDDPVVVAALIQSRMIRQGYLDGVAALKVTATEILGDAKKISEFEKDKLKIFRDSQNLAVRQSGDMVRALVKAELPKIRKEFYEVATEVILEVDRNQNTKKLKVYLAVAAFFSIFTFLAGFFLGAELRTIPPAHPNHPESKLPRSF</sequence>
<keyword evidence="1" id="KW-0472">Membrane</keyword>